<sequence length="314" mass="34234">MTEPALAHATEYGRMYSRSLSEPPTVPSITTVISQGSTSLDGWHSYMAASAVVKDPKLTAALGSPSQLRSVVKEASSASERYRDAAAQRGTRVHYYCEQVALRALDRPHEVERAREELSARGEHQFADRFDEWWKLYDVQPLAPEITVWNAELGYAGTLDLVARIGGRLCLIDYKTKNTDRDGQVKQLDDKVVMQLVAGMKAQESLVDAGAGIWEPWAYGQSPLLLGVAVGQTEVRPMRANPDVLPQHWFKFCALRRVWQTSIDAVAAGRALLPVPPPPVGAHETPAPQAVPPEAPGPETADPQTSVPAGAPRP</sequence>
<dbReference type="EMBL" id="VTFX01000004">
    <property type="protein sequence ID" value="KAD3633106.1"/>
    <property type="molecule type" value="Genomic_DNA"/>
</dbReference>
<evidence type="ECO:0000256" key="1">
    <source>
        <dbReference type="SAM" id="MobiDB-lite"/>
    </source>
</evidence>
<reference evidence="2 3" key="1">
    <citation type="submission" date="2019-08" db="EMBL/GenBank/DDBJ databases">
        <title>Arthrobacter sp. nov., isolated from plateau pika and Tibetan wild ass.</title>
        <authorList>
            <person name="Ge Y."/>
        </authorList>
    </citation>
    <scope>NUCLEOTIDE SEQUENCE [LARGE SCALE GENOMIC DNA]</scope>
    <source>
        <strain evidence="2 3">785</strain>
    </source>
</reference>
<dbReference type="AlphaFoldDB" id="A0A5N6MHZ9"/>
<evidence type="ECO:0000313" key="3">
    <source>
        <dbReference type="Proteomes" id="UP000326852"/>
    </source>
</evidence>
<dbReference type="SUPFAM" id="SSF52980">
    <property type="entry name" value="Restriction endonuclease-like"/>
    <property type="match status" value="1"/>
</dbReference>
<dbReference type="Proteomes" id="UP000326852">
    <property type="component" value="Unassembled WGS sequence"/>
</dbReference>
<feature type="region of interest" description="Disordered" evidence="1">
    <location>
        <begin position="275"/>
        <end position="314"/>
    </location>
</feature>
<accession>A0A5N6MHZ9</accession>
<protein>
    <submittedName>
        <fullName evidence="2">Cytochrome</fullName>
    </submittedName>
</protein>
<dbReference type="RefSeq" id="WP_152272323.1">
    <property type="nucleotide sequence ID" value="NZ_VTFX01000004.1"/>
</dbReference>
<evidence type="ECO:0000313" key="2">
    <source>
        <dbReference type="EMBL" id="KAD3633106.1"/>
    </source>
</evidence>
<keyword evidence="3" id="KW-1185">Reference proteome</keyword>
<comment type="caution">
    <text evidence="2">The sequence shown here is derived from an EMBL/GenBank/DDBJ whole genome shotgun (WGS) entry which is preliminary data.</text>
</comment>
<dbReference type="InterPro" id="IPR011335">
    <property type="entry name" value="Restrct_endonuc-II-like"/>
</dbReference>
<proteinExistence type="predicted"/>
<organism evidence="2 3">
    <name type="scientific">Arthrobacter yangruifuii</name>
    <dbReference type="NCBI Taxonomy" id="2606616"/>
    <lineage>
        <taxon>Bacteria</taxon>
        <taxon>Bacillati</taxon>
        <taxon>Actinomycetota</taxon>
        <taxon>Actinomycetes</taxon>
        <taxon>Micrococcales</taxon>
        <taxon>Micrococcaceae</taxon>
        <taxon>Arthrobacter</taxon>
    </lineage>
</organism>
<name>A0A5N6MHZ9_9MICC</name>
<gene>
    <name evidence="2" type="ORF">GD627_09720</name>
</gene>